<sequence length="66" mass="7765">MWPLIALIFLCSISQLVQPLNVYSDQFQRRASNTIPDFSSFIRSYGKRQDSSWVIIVKIIFPYKHT</sequence>
<organism evidence="2 3">
    <name type="scientific">Parascaris equorum</name>
    <name type="common">Equine roundworm</name>
    <dbReference type="NCBI Taxonomy" id="6256"/>
    <lineage>
        <taxon>Eukaryota</taxon>
        <taxon>Metazoa</taxon>
        <taxon>Ecdysozoa</taxon>
        <taxon>Nematoda</taxon>
        <taxon>Chromadorea</taxon>
        <taxon>Rhabditida</taxon>
        <taxon>Spirurina</taxon>
        <taxon>Ascaridomorpha</taxon>
        <taxon>Ascaridoidea</taxon>
        <taxon>Ascarididae</taxon>
        <taxon>Parascaris</taxon>
    </lineage>
</organism>
<feature type="signal peptide" evidence="1">
    <location>
        <begin position="1"/>
        <end position="19"/>
    </location>
</feature>
<evidence type="ECO:0000313" key="2">
    <source>
        <dbReference type="Proteomes" id="UP000887564"/>
    </source>
</evidence>
<dbReference type="Proteomes" id="UP000887564">
    <property type="component" value="Unplaced"/>
</dbReference>
<feature type="chain" id="PRO_5036812782" evidence="1">
    <location>
        <begin position="20"/>
        <end position="66"/>
    </location>
</feature>
<evidence type="ECO:0000256" key="1">
    <source>
        <dbReference type="SAM" id="SignalP"/>
    </source>
</evidence>
<keyword evidence="2" id="KW-1185">Reference proteome</keyword>
<name>A0A914S6K9_PAREQ</name>
<dbReference type="WBParaSite" id="PEQ_0001281901-mRNA-1">
    <property type="protein sequence ID" value="PEQ_0001281901-mRNA-1"/>
    <property type="gene ID" value="PEQ_0001281901"/>
</dbReference>
<protein>
    <submittedName>
        <fullName evidence="3">Uncharacterized protein</fullName>
    </submittedName>
</protein>
<dbReference type="AlphaFoldDB" id="A0A914S6K9"/>
<evidence type="ECO:0000313" key="3">
    <source>
        <dbReference type="WBParaSite" id="PEQ_0001281901-mRNA-1"/>
    </source>
</evidence>
<accession>A0A914S6K9</accession>
<keyword evidence="1" id="KW-0732">Signal</keyword>
<reference evidence="3" key="1">
    <citation type="submission" date="2022-11" db="UniProtKB">
        <authorList>
            <consortium name="WormBaseParasite"/>
        </authorList>
    </citation>
    <scope>IDENTIFICATION</scope>
</reference>
<proteinExistence type="predicted"/>